<evidence type="ECO:0000256" key="4">
    <source>
        <dbReference type="SAM" id="MobiDB-lite"/>
    </source>
</evidence>
<dbReference type="GO" id="GO:0030435">
    <property type="term" value="P:sporulation resulting in formation of a cellular spore"/>
    <property type="evidence" value="ECO:0007669"/>
    <property type="project" value="UniProtKB-KW"/>
</dbReference>
<keyword evidence="6" id="KW-1185">Reference proteome</keyword>
<evidence type="ECO:0000313" key="5">
    <source>
        <dbReference type="EMBL" id="MBA9042985.1"/>
    </source>
</evidence>
<dbReference type="RefSeq" id="WP_259394391.1">
    <property type="nucleotide sequence ID" value="NZ_JACJHT010000022.1"/>
</dbReference>
<comment type="similarity">
    <text evidence="3">Belongs to the CotF family.</text>
</comment>
<dbReference type="PANTHER" id="PTHR39183:SF1">
    <property type="entry name" value="SPORE COAT PROTEIN F-LIKE PROTEIN YHCQ"/>
    <property type="match status" value="1"/>
</dbReference>
<evidence type="ECO:0000256" key="1">
    <source>
        <dbReference type="ARBA" id="ARBA00022969"/>
    </source>
</evidence>
<dbReference type="AlphaFoldDB" id="A0A7W3NHD8"/>
<dbReference type="InterPro" id="IPR012851">
    <property type="entry name" value="Spore_coat_CotF-like"/>
</dbReference>
<dbReference type="Proteomes" id="UP000543174">
    <property type="component" value="Unassembled WGS sequence"/>
</dbReference>
<organism evidence="5 6">
    <name type="scientific">Priestia aryabhattai</name>
    <name type="common">Bacillus aryabhattai</name>
    <dbReference type="NCBI Taxonomy" id="412384"/>
    <lineage>
        <taxon>Bacteria</taxon>
        <taxon>Bacillati</taxon>
        <taxon>Bacillota</taxon>
        <taxon>Bacilli</taxon>
        <taxon>Bacillales</taxon>
        <taxon>Bacillaceae</taxon>
        <taxon>Priestia</taxon>
    </lineage>
</organism>
<evidence type="ECO:0000256" key="2">
    <source>
        <dbReference type="ARBA" id="ARBA00024325"/>
    </source>
</evidence>
<comment type="subcellular location">
    <subcellularLocation>
        <location evidence="2">Spore coat</location>
    </subcellularLocation>
</comment>
<evidence type="ECO:0000256" key="3">
    <source>
        <dbReference type="ARBA" id="ARBA00024344"/>
    </source>
</evidence>
<keyword evidence="1" id="KW-0749">Sporulation</keyword>
<name>A0A7W3NHD8_PRIAR</name>
<reference evidence="5" key="1">
    <citation type="submission" date="2020-08" db="EMBL/GenBank/DDBJ databases">
        <title>Functional genomics of gut bacteria from endangered species of beetles.</title>
        <authorList>
            <person name="Carlos-Shanley C."/>
        </authorList>
    </citation>
    <scope>NUCLEOTIDE SEQUENCE [LARGE SCALE GENOMIC DNA]</scope>
    <source>
        <strain evidence="5">S00060</strain>
    </source>
</reference>
<dbReference type="InterPro" id="IPR012347">
    <property type="entry name" value="Ferritin-like"/>
</dbReference>
<proteinExistence type="inferred from homology"/>
<gene>
    <name evidence="5" type="ORF">HNP21_006163</name>
</gene>
<comment type="caution">
    <text evidence="5">The sequence shown here is derived from an EMBL/GenBank/DDBJ whole genome shotgun (WGS) entry which is preliminary data.</text>
</comment>
<dbReference type="Gene3D" id="1.20.1260.10">
    <property type="match status" value="1"/>
</dbReference>
<dbReference type="PANTHER" id="PTHR39183">
    <property type="entry name" value="SPORE COAT PROTEIN F-LIKE PROTEIN YHCQ"/>
    <property type="match status" value="1"/>
</dbReference>
<evidence type="ECO:0000313" key="6">
    <source>
        <dbReference type="Proteomes" id="UP000543174"/>
    </source>
</evidence>
<protein>
    <submittedName>
        <fullName evidence="5">Spore coat protein CotF</fullName>
    </submittedName>
</protein>
<sequence>MQNGMNQSNTQQSPNMAPQMNHGGHEMFDMHEILAGFINVLDQYQLFDQHIQDQELKDILHHQYAFITDVYNIAVEAFSTGKDPSHVSQPYQMKQSNDVIYGLTPSQPKKPNQSVNEINEQGISGHMLGLIKSTGSLLAMSAGEITNPVVRRIIGDSVPNFIEMSYEIFLYQNKKRYYQVPQLAQQDMNQMLQSYAPAQKGQTH</sequence>
<dbReference type="EMBL" id="JACJHT010000022">
    <property type="protein sequence ID" value="MBA9042985.1"/>
    <property type="molecule type" value="Genomic_DNA"/>
</dbReference>
<dbReference type="Pfam" id="PF07875">
    <property type="entry name" value="Coat_F"/>
    <property type="match status" value="1"/>
</dbReference>
<accession>A0A7W3NHD8</accession>
<feature type="compositionally biased region" description="Polar residues" evidence="4">
    <location>
        <begin position="1"/>
        <end position="18"/>
    </location>
</feature>
<feature type="region of interest" description="Disordered" evidence="4">
    <location>
        <begin position="1"/>
        <end position="24"/>
    </location>
</feature>